<feature type="compositionally biased region" description="Basic and acidic residues" evidence="1">
    <location>
        <begin position="83"/>
        <end position="93"/>
    </location>
</feature>
<feature type="region of interest" description="Disordered" evidence="1">
    <location>
        <begin position="71"/>
        <end position="93"/>
    </location>
</feature>
<evidence type="ECO:0000313" key="3">
    <source>
        <dbReference type="Proteomes" id="UP001382935"/>
    </source>
</evidence>
<protein>
    <submittedName>
        <fullName evidence="2">Uncharacterized protein</fullName>
    </submittedName>
</protein>
<dbReference type="RefSeq" id="WP_338505093.1">
    <property type="nucleotide sequence ID" value="NZ_CP145607.1"/>
</dbReference>
<dbReference type="EMBL" id="CP145607">
    <property type="protein sequence ID" value="WWM71610.1"/>
    <property type="molecule type" value="Genomic_DNA"/>
</dbReference>
<reference evidence="2 3" key="1">
    <citation type="submission" date="2024-02" db="EMBL/GenBank/DDBJ databases">
        <title>Full genome sequence of Sphingomonas kaistensis.</title>
        <authorList>
            <person name="Poletto B.L."/>
            <person name="Silva G."/>
            <person name="Galante D."/>
            <person name="Campos K.R."/>
            <person name="Santos M.B.N."/>
            <person name="Sacchi C.T."/>
        </authorList>
    </citation>
    <scope>NUCLEOTIDE SEQUENCE [LARGE SCALE GENOMIC DNA]</scope>
    <source>
        <strain evidence="2 3">MA4R</strain>
    </source>
</reference>
<name>A0ABZ2G6J8_9SPHN</name>
<sequence>MTDTDNDDILFRGTVLVTLRQGIRQSSRLARELAGDALIGQEALGLLGRLKAIDSELDDIARPDPDFRLANNDPFWNQPPHPFLREASGHSGM</sequence>
<keyword evidence="3" id="KW-1185">Reference proteome</keyword>
<evidence type="ECO:0000256" key="1">
    <source>
        <dbReference type="SAM" id="MobiDB-lite"/>
    </source>
</evidence>
<gene>
    <name evidence="2" type="ORF">V6R86_13255</name>
</gene>
<proteinExistence type="predicted"/>
<evidence type="ECO:0000313" key="2">
    <source>
        <dbReference type="EMBL" id="WWM71610.1"/>
    </source>
</evidence>
<dbReference type="Proteomes" id="UP001382935">
    <property type="component" value="Chromosome"/>
</dbReference>
<organism evidence="2 3">
    <name type="scientific">Sphingomonas kaistensis</name>
    <dbReference type="NCBI Taxonomy" id="298708"/>
    <lineage>
        <taxon>Bacteria</taxon>
        <taxon>Pseudomonadati</taxon>
        <taxon>Pseudomonadota</taxon>
        <taxon>Alphaproteobacteria</taxon>
        <taxon>Sphingomonadales</taxon>
        <taxon>Sphingomonadaceae</taxon>
        <taxon>Sphingomonas</taxon>
    </lineage>
</organism>
<accession>A0ABZ2G6J8</accession>